<dbReference type="InterPro" id="IPR001261">
    <property type="entry name" value="ArgE/DapE_CS"/>
</dbReference>
<dbReference type="Proteomes" id="UP001158045">
    <property type="component" value="Unassembled WGS sequence"/>
</dbReference>
<keyword evidence="6" id="KW-0482">Metalloprotease</keyword>
<name>A0ABT6NEU0_9FIRM</name>
<dbReference type="InterPro" id="IPR008007">
    <property type="entry name" value="Peptidase_M42"/>
</dbReference>
<dbReference type="InterPro" id="IPR036264">
    <property type="entry name" value="Bact_exopeptidase_dim_dom"/>
</dbReference>
<dbReference type="InterPro" id="IPR002933">
    <property type="entry name" value="Peptidase_M20"/>
</dbReference>
<evidence type="ECO:0000256" key="7">
    <source>
        <dbReference type="PIRNR" id="PIRNR001123"/>
    </source>
</evidence>
<sequence>MINEQRLVDQFISYVKISSPTKKEGRFAAHLCKELEALGLEVSIDDAGEKVGSDTGNVIARLKGNTPGETILFSSHMDTVSPSIDVKPEIRDGVIYSDGTTVLGGDDKAGIAAIMEALKTIIEGDLPHADIEVVFSIFEEGGLHGAKNLDMSLLKAKQVFVLDSGGDPGQIIIKGPAQDKLEFLVHGRPAHAGVAPEDGISAIMVASHAISQMKLLRIDAETTANIGKIEGGSVTNIVPPETMVVAEARSLNNDKLKVQSEHMVKCFEDAAEKFGATVDSKVTRMYSAFDVEADSDIVTKAITACETIGLKAFTAPSGGGSDTNIFNARGIMAINLGIGEKKPHTLEEHLHIKDLVASSKLVLELVKLSVEI</sequence>
<dbReference type="PROSITE" id="PS00758">
    <property type="entry name" value="ARGE_DAPE_CPG2_1"/>
    <property type="match status" value="1"/>
</dbReference>
<evidence type="ECO:0000259" key="8">
    <source>
        <dbReference type="Pfam" id="PF07687"/>
    </source>
</evidence>
<dbReference type="SUPFAM" id="SSF55031">
    <property type="entry name" value="Bacterial exopeptidase dimerisation domain"/>
    <property type="match status" value="1"/>
</dbReference>
<protein>
    <submittedName>
        <fullName evidence="9">M20/M25/M40 family metallo-hydrolase</fullName>
    </submittedName>
</protein>
<accession>A0ABT6NEU0</accession>
<evidence type="ECO:0000313" key="10">
    <source>
        <dbReference type="Proteomes" id="UP001158045"/>
    </source>
</evidence>
<dbReference type="EMBL" id="JARYZI010000008">
    <property type="protein sequence ID" value="MDH8678939.1"/>
    <property type="molecule type" value="Genomic_DNA"/>
</dbReference>
<gene>
    <name evidence="9" type="ORF">QE109_12305</name>
</gene>
<reference evidence="9 10" key="1">
    <citation type="submission" date="2023-04" db="EMBL/GenBank/DDBJ databases">
        <title>Fusibacter bizertensis strain WBS, isolated from littoral bottom sediments of the Arctic seas - biochemical and genomic analysis.</title>
        <authorList>
            <person name="Brioukhanov A.L."/>
        </authorList>
    </citation>
    <scope>NUCLEOTIDE SEQUENCE [LARGE SCALE GENOMIC DNA]</scope>
    <source>
        <strain evidence="9 10">WBS</strain>
    </source>
</reference>
<dbReference type="PIRSF" id="PIRSF001123">
    <property type="entry name" value="PepA_GA"/>
    <property type="match status" value="1"/>
</dbReference>
<organism evidence="9 10">
    <name type="scientific">Fusibacter bizertensis</name>
    <dbReference type="NCBI Taxonomy" id="1488331"/>
    <lineage>
        <taxon>Bacteria</taxon>
        <taxon>Bacillati</taxon>
        <taxon>Bacillota</taxon>
        <taxon>Clostridia</taxon>
        <taxon>Eubacteriales</taxon>
        <taxon>Eubacteriales Family XII. Incertae Sedis</taxon>
        <taxon>Fusibacter</taxon>
    </lineage>
</organism>
<comment type="cofactor">
    <cofactor evidence="1">
        <name>Zn(2+)</name>
        <dbReference type="ChEBI" id="CHEBI:29105"/>
    </cofactor>
</comment>
<feature type="domain" description="Peptidase M20 dimerisation" evidence="8">
    <location>
        <begin position="180"/>
        <end position="273"/>
    </location>
</feature>
<dbReference type="Gene3D" id="3.40.630.10">
    <property type="entry name" value="Zn peptidases"/>
    <property type="match status" value="1"/>
</dbReference>
<dbReference type="InterPro" id="IPR010162">
    <property type="entry name" value="PepT-like"/>
</dbReference>
<evidence type="ECO:0000256" key="4">
    <source>
        <dbReference type="ARBA" id="ARBA00022801"/>
    </source>
</evidence>
<dbReference type="PANTHER" id="PTHR42994">
    <property type="entry name" value="PEPTIDASE T"/>
    <property type="match status" value="1"/>
</dbReference>
<evidence type="ECO:0000256" key="2">
    <source>
        <dbReference type="ARBA" id="ARBA00022670"/>
    </source>
</evidence>
<dbReference type="NCBIfam" id="TIGR01883">
    <property type="entry name" value="PepT-like"/>
    <property type="match status" value="1"/>
</dbReference>
<evidence type="ECO:0000256" key="1">
    <source>
        <dbReference type="ARBA" id="ARBA00001947"/>
    </source>
</evidence>
<proteinExistence type="inferred from homology"/>
<dbReference type="Gene3D" id="3.30.70.360">
    <property type="match status" value="1"/>
</dbReference>
<keyword evidence="10" id="KW-1185">Reference proteome</keyword>
<dbReference type="Pfam" id="PF01546">
    <property type="entry name" value="Peptidase_M20"/>
    <property type="match status" value="1"/>
</dbReference>
<evidence type="ECO:0000313" key="9">
    <source>
        <dbReference type="EMBL" id="MDH8678939.1"/>
    </source>
</evidence>
<dbReference type="RefSeq" id="WP_281094833.1">
    <property type="nucleotide sequence ID" value="NZ_JARYZI010000008.1"/>
</dbReference>
<keyword evidence="5" id="KW-0862">Zinc</keyword>
<evidence type="ECO:0000256" key="5">
    <source>
        <dbReference type="ARBA" id="ARBA00022833"/>
    </source>
</evidence>
<comment type="caution">
    <text evidence="9">The sequence shown here is derived from an EMBL/GenBank/DDBJ whole genome shotgun (WGS) entry which is preliminary data.</text>
</comment>
<keyword evidence="4" id="KW-0378">Hydrolase</keyword>
<evidence type="ECO:0000256" key="6">
    <source>
        <dbReference type="ARBA" id="ARBA00023049"/>
    </source>
</evidence>
<dbReference type="Pfam" id="PF07687">
    <property type="entry name" value="M20_dimer"/>
    <property type="match status" value="1"/>
</dbReference>
<dbReference type="PANTHER" id="PTHR42994:SF2">
    <property type="entry name" value="PEPTIDASE"/>
    <property type="match status" value="1"/>
</dbReference>
<keyword evidence="2" id="KW-0645">Protease</keyword>
<evidence type="ECO:0000256" key="3">
    <source>
        <dbReference type="ARBA" id="ARBA00022723"/>
    </source>
</evidence>
<comment type="similarity">
    <text evidence="7">Belongs to the peptidase M42 family.</text>
</comment>
<dbReference type="InterPro" id="IPR011650">
    <property type="entry name" value="Peptidase_M20_dimer"/>
</dbReference>
<dbReference type="SUPFAM" id="SSF53187">
    <property type="entry name" value="Zn-dependent exopeptidases"/>
    <property type="match status" value="1"/>
</dbReference>
<keyword evidence="3" id="KW-0479">Metal-binding</keyword>